<comment type="caution">
    <text evidence="1">The sequence shown here is derived from an EMBL/GenBank/DDBJ whole genome shotgun (WGS) entry which is preliminary data.</text>
</comment>
<dbReference type="EMBL" id="CM037151">
    <property type="protein sequence ID" value="KAH7842033.1"/>
    <property type="molecule type" value="Genomic_DNA"/>
</dbReference>
<gene>
    <name evidence="1" type="ORF">Vadar_000676</name>
</gene>
<sequence length="540" mass="60910">MMPIESGKHFWKHGTVGSSFTILVDNLPFEVGVPWFRKFFSYFGKIAEVFIPANRSNRTGNRYGYVRFAYQKDVAFAIANANGLWVGRRNLIVKRASYDRGMVCVGSNSLMMGIPQVEKQKDIDARRSLNLQPIATSWLQTSAVVKLRTLSTPDLVLKALHELKMKEIQVKSLGGMYMIITFQNKDDRDQAMTNSIIRSWFSYFEPWNGDATSLSRLVWINCRGMPLNIWCHNSFKRIGEMWGEFIALDVETIHGLSYEVGRLLIVTEKQERIDEWINICVRGRNYKVKVWEEECKDPFNDLEIQNIASQQCSMKVYKPKLKLNISKEDDGLANDKNVESQGFDESNAEACNHHTDACSNVAIDATLVKDQHLILPKPGTSLDMEVVNSFSEANSYSSCGLDSIVDDSVEKEINVNDGNTLEEDVLNHNTSSAGLFLDGLSSRPGAGLSFLVCVLEFHMLLVSICFSFAAAIYSWCCCFVCWLHLLLLISSCLVLIMGCSIMGLGFSEDSFGLVIILAGFSLLSLILTLIWWFVFWIHSS</sequence>
<accession>A0ACB7XM85</accession>
<name>A0ACB7XM85_9ERIC</name>
<proteinExistence type="predicted"/>
<evidence type="ECO:0000313" key="1">
    <source>
        <dbReference type="EMBL" id="KAH7842033.1"/>
    </source>
</evidence>
<protein>
    <submittedName>
        <fullName evidence="1">Uncharacterized protein</fullName>
    </submittedName>
</protein>
<organism evidence="1 2">
    <name type="scientific">Vaccinium darrowii</name>
    <dbReference type="NCBI Taxonomy" id="229202"/>
    <lineage>
        <taxon>Eukaryota</taxon>
        <taxon>Viridiplantae</taxon>
        <taxon>Streptophyta</taxon>
        <taxon>Embryophyta</taxon>
        <taxon>Tracheophyta</taxon>
        <taxon>Spermatophyta</taxon>
        <taxon>Magnoliopsida</taxon>
        <taxon>eudicotyledons</taxon>
        <taxon>Gunneridae</taxon>
        <taxon>Pentapetalae</taxon>
        <taxon>asterids</taxon>
        <taxon>Ericales</taxon>
        <taxon>Ericaceae</taxon>
        <taxon>Vaccinioideae</taxon>
        <taxon>Vaccinieae</taxon>
        <taxon>Vaccinium</taxon>
    </lineage>
</organism>
<dbReference type="Proteomes" id="UP000828048">
    <property type="component" value="Chromosome 1"/>
</dbReference>
<keyword evidence="2" id="KW-1185">Reference proteome</keyword>
<evidence type="ECO:0000313" key="2">
    <source>
        <dbReference type="Proteomes" id="UP000828048"/>
    </source>
</evidence>
<reference evidence="1 2" key="1">
    <citation type="journal article" date="2021" name="Hortic Res">
        <title>High-quality reference genome and annotation aids understanding of berry development for evergreen blueberry (Vaccinium darrowii).</title>
        <authorList>
            <person name="Yu J."/>
            <person name="Hulse-Kemp A.M."/>
            <person name="Babiker E."/>
            <person name="Staton M."/>
        </authorList>
    </citation>
    <scope>NUCLEOTIDE SEQUENCE [LARGE SCALE GENOMIC DNA]</scope>
    <source>
        <strain evidence="2">cv. NJ 8807/NJ 8810</strain>
        <tissue evidence="1">Young leaf</tissue>
    </source>
</reference>